<organism evidence="2 3">
    <name type="scientific">Zhouia amylolytica</name>
    <dbReference type="NCBI Taxonomy" id="376730"/>
    <lineage>
        <taxon>Bacteria</taxon>
        <taxon>Pseudomonadati</taxon>
        <taxon>Bacteroidota</taxon>
        <taxon>Flavobacteriia</taxon>
        <taxon>Flavobacteriales</taxon>
        <taxon>Flavobacteriaceae</taxon>
        <taxon>Zhouia</taxon>
    </lineage>
</organism>
<keyword evidence="1" id="KW-0472">Membrane</keyword>
<protein>
    <submittedName>
        <fullName evidence="2">Uncharacterized protein</fullName>
    </submittedName>
</protein>
<sequence length="112" mass="13162">MSQNFSIKHQEHFKLYVLLKDKIIFENELDKNGVKFYQDSKEQPYIDKGVRYFLADKDRKIIDSIIIENKIVASTETIPGYNYNDQSKVLKMFLLVLTGIIFIIILLSLIMN</sequence>
<gene>
    <name evidence="2" type="ORF">SAMN04487906_2383</name>
</gene>
<feature type="transmembrane region" description="Helical" evidence="1">
    <location>
        <begin position="92"/>
        <end position="111"/>
    </location>
</feature>
<keyword evidence="1" id="KW-1133">Transmembrane helix</keyword>
<evidence type="ECO:0000313" key="3">
    <source>
        <dbReference type="Proteomes" id="UP000183209"/>
    </source>
</evidence>
<dbReference type="AlphaFoldDB" id="A0A1I6U5D3"/>
<proteinExistence type="predicted"/>
<reference evidence="2 3" key="1">
    <citation type="submission" date="2016-10" db="EMBL/GenBank/DDBJ databases">
        <authorList>
            <person name="de Groot N.N."/>
        </authorList>
    </citation>
    <scope>NUCLEOTIDE SEQUENCE [LARGE SCALE GENOMIC DNA]</scope>
    <source>
        <strain evidence="2 3">CGMCC 1.6114</strain>
    </source>
</reference>
<evidence type="ECO:0000256" key="1">
    <source>
        <dbReference type="SAM" id="Phobius"/>
    </source>
</evidence>
<evidence type="ECO:0000313" key="2">
    <source>
        <dbReference type="EMBL" id="SFS96611.1"/>
    </source>
</evidence>
<name>A0A1I6U5D3_9FLAO</name>
<dbReference type="EMBL" id="FPAG01000006">
    <property type="protein sequence ID" value="SFS96611.1"/>
    <property type="molecule type" value="Genomic_DNA"/>
</dbReference>
<dbReference type="Proteomes" id="UP000183209">
    <property type="component" value="Unassembled WGS sequence"/>
</dbReference>
<keyword evidence="1" id="KW-0812">Transmembrane</keyword>
<accession>A0A1I6U5D3</accession>